<comment type="caution">
    <text evidence="1">The sequence shown here is derived from an EMBL/GenBank/DDBJ whole genome shotgun (WGS) entry which is preliminary data.</text>
</comment>
<accession>A0A9N9KDC9</accession>
<evidence type="ECO:0000313" key="1">
    <source>
        <dbReference type="EMBL" id="CAG8824306.1"/>
    </source>
</evidence>
<feature type="non-terminal residue" evidence="1">
    <location>
        <position position="1"/>
    </location>
</feature>
<proteinExistence type="predicted"/>
<sequence>MDEEALTKKARIEVKVEDTNSNKNLVCNNNKCTLLLPLSSVKDNSIEEIIKKDIVKLIDFLQEQNLFLNNKHLEILYEDSSNEFKNSIIEIFPTIAKLDIKLLSDNLNKII</sequence>
<dbReference type="Proteomes" id="UP000789405">
    <property type="component" value="Unassembled WGS sequence"/>
</dbReference>
<protein>
    <submittedName>
        <fullName evidence="1">4662_t:CDS:1</fullName>
    </submittedName>
</protein>
<name>A0A9N9KDC9_9GLOM</name>
<dbReference type="EMBL" id="CAJVPY010064617">
    <property type="protein sequence ID" value="CAG8824306.1"/>
    <property type="molecule type" value="Genomic_DNA"/>
</dbReference>
<organism evidence="1 2">
    <name type="scientific">Dentiscutata erythropus</name>
    <dbReference type="NCBI Taxonomy" id="1348616"/>
    <lineage>
        <taxon>Eukaryota</taxon>
        <taxon>Fungi</taxon>
        <taxon>Fungi incertae sedis</taxon>
        <taxon>Mucoromycota</taxon>
        <taxon>Glomeromycotina</taxon>
        <taxon>Glomeromycetes</taxon>
        <taxon>Diversisporales</taxon>
        <taxon>Gigasporaceae</taxon>
        <taxon>Dentiscutata</taxon>
    </lineage>
</organism>
<dbReference type="AlphaFoldDB" id="A0A9N9KDC9"/>
<reference evidence="1" key="1">
    <citation type="submission" date="2021-06" db="EMBL/GenBank/DDBJ databases">
        <authorList>
            <person name="Kallberg Y."/>
            <person name="Tangrot J."/>
            <person name="Rosling A."/>
        </authorList>
    </citation>
    <scope>NUCLEOTIDE SEQUENCE</scope>
    <source>
        <strain evidence="1">MA453B</strain>
    </source>
</reference>
<evidence type="ECO:0000313" key="2">
    <source>
        <dbReference type="Proteomes" id="UP000789405"/>
    </source>
</evidence>
<keyword evidence="2" id="KW-1185">Reference proteome</keyword>
<gene>
    <name evidence="1" type="ORF">DERYTH_LOCUS27677</name>
</gene>